<sequence>MRRARLSSRAGLERIGTSATEIRASRELEHVSPLIGLEES</sequence>
<evidence type="ECO:0000313" key="1">
    <source>
        <dbReference type="EMBL" id="EPX63501.1"/>
    </source>
</evidence>
<evidence type="ECO:0000313" key="2">
    <source>
        <dbReference type="Proteomes" id="UP000011682"/>
    </source>
</evidence>
<keyword evidence="2" id="KW-1185">Reference proteome</keyword>
<name>S9PKF9_CYSF2</name>
<dbReference type="Proteomes" id="UP000011682">
    <property type="component" value="Unassembled WGS sequence"/>
</dbReference>
<reference evidence="1" key="1">
    <citation type="submission" date="2013-05" db="EMBL/GenBank/DDBJ databases">
        <title>Genome assembly of Cystobacter fuscus DSM 2262.</title>
        <authorList>
            <person name="Sharma G."/>
            <person name="Khatri I."/>
            <person name="Kaur C."/>
            <person name="Mayilraj S."/>
            <person name="Subramanian S."/>
        </authorList>
    </citation>
    <scope>NUCLEOTIDE SEQUENCE [LARGE SCALE GENOMIC DNA]</scope>
    <source>
        <strain evidence="1">DSM 2262</strain>
    </source>
</reference>
<protein>
    <submittedName>
        <fullName evidence="1">Uncharacterized protein</fullName>
    </submittedName>
</protein>
<dbReference type="EMBL" id="ANAH02000005">
    <property type="protein sequence ID" value="EPX63501.1"/>
    <property type="molecule type" value="Genomic_DNA"/>
</dbReference>
<proteinExistence type="predicted"/>
<organism evidence="1 2">
    <name type="scientific">Cystobacter fuscus (strain ATCC 25194 / DSM 2262 / NBRC 100088 / M29)</name>
    <dbReference type="NCBI Taxonomy" id="1242864"/>
    <lineage>
        <taxon>Bacteria</taxon>
        <taxon>Pseudomonadati</taxon>
        <taxon>Myxococcota</taxon>
        <taxon>Myxococcia</taxon>
        <taxon>Myxococcales</taxon>
        <taxon>Cystobacterineae</taxon>
        <taxon>Archangiaceae</taxon>
        <taxon>Cystobacter</taxon>
    </lineage>
</organism>
<gene>
    <name evidence="1" type="ORF">D187_005907</name>
</gene>
<comment type="caution">
    <text evidence="1">The sequence shown here is derived from an EMBL/GenBank/DDBJ whole genome shotgun (WGS) entry which is preliminary data.</text>
</comment>
<accession>S9PKF9</accession>
<dbReference type="AlphaFoldDB" id="S9PKF9"/>